<name>A0A1W0WRM7_HYPEX</name>
<comment type="caution">
    <text evidence="2">The sequence shown here is derived from an EMBL/GenBank/DDBJ whole genome shotgun (WGS) entry which is preliminary data.</text>
</comment>
<evidence type="ECO:0000256" key="1">
    <source>
        <dbReference type="SAM" id="MobiDB-lite"/>
    </source>
</evidence>
<dbReference type="EMBL" id="MTYJ01000056">
    <property type="protein sequence ID" value="OQV17817.1"/>
    <property type="molecule type" value="Genomic_DNA"/>
</dbReference>
<dbReference type="Proteomes" id="UP000192578">
    <property type="component" value="Unassembled WGS sequence"/>
</dbReference>
<proteinExistence type="predicted"/>
<dbReference type="OrthoDB" id="10520187at2759"/>
<dbReference type="AlphaFoldDB" id="A0A1W0WRM7"/>
<dbReference type="InterPro" id="IPR027408">
    <property type="entry name" value="PNPase/RNase_PH_dom_sf"/>
</dbReference>
<dbReference type="Gene3D" id="3.30.230.70">
    <property type="entry name" value="GHMP Kinase, N-terminal domain"/>
    <property type="match status" value="1"/>
</dbReference>
<accession>A0A1W0WRM7</accession>
<reference evidence="3" key="1">
    <citation type="submission" date="2017-01" db="EMBL/GenBank/DDBJ databases">
        <title>Comparative genomics of anhydrobiosis in the tardigrade Hypsibius dujardini.</title>
        <authorList>
            <person name="Yoshida Y."/>
            <person name="Koutsovoulos G."/>
            <person name="Laetsch D."/>
            <person name="Stevens L."/>
            <person name="Kumar S."/>
            <person name="Horikawa D."/>
            <person name="Ishino K."/>
            <person name="Komine S."/>
            <person name="Tomita M."/>
            <person name="Blaxter M."/>
            <person name="Arakawa K."/>
        </authorList>
    </citation>
    <scope>NUCLEOTIDE SEQUENCE [LARGE SCALE GENOMIC DNA]</scope>
    <source>
        <strain evidence="3">Z151</strain>
    </source>
</reference>
<feature type="compositionally biased region" description="Low complexity" evidence="1">
    <location>
        <begin position="326"/>
        <end position="346"/>
    </location>
</feature>
<protein>
    <submittedName>
        <fullName evidence="2">Uncharacterized protein</fullName>
    </submittedName>
</protein>
<evidence type="ECO:0000313" key="3">
    <source>
        <dbReference type="Proteomes" id="UP000192578"/>
    </source>
</evidence>
<organism evidence="2 3">
    <name type="scientific">Hypsibius exemplaris</name>
    <name type="common">Freshwater tardigrade</name>
    <dbReference type="NCBI Taxonomy" id="2072580"/>
    <lineage>
        <taxon>Eukaryota</taxon>
        <taxon>Metazoa</taxon>
        <taxon>Ecdysozoa</taxon>
        <taxon>Tardigrada</taxon>
        <taxon>Eutardigrada</taxon>
        <taxon>Parachela</taxon>
        <taxon>Hypsibioidea</taxon>
        <taxon>Hypsibiidae</taxon>
        <taxon>Hypsibius</taxon>
    </lineage>
</organism>
<sequence length="367" mass="39946">MPAERISNEISVLDSGSGRASVKTVRVRSGRPDHRTDIEVTVGESKARLRRRRRERRGNRWTRGKIDIHFRALEAQRERQPRTGTIMLSEGGAPSGEVQRERIRGRLTSEKHQRIQRTVKGIPFNYFNTVNRLFSRLSVPSQRPYTDYTVSALALSDNGNRIPLSVMGISTALLDLGYSQKDFVVGAKAVFCGDEIIVEPTRSDEQRVNLESLEAGQGILMVEYLALTNRVAHVFTKGQISATNHKKGLAMCMVVCKDLAESTIALLRAKYDRTMRQASVAPSAALKKTTNPAVAVAHPQAETLKSSFSSMLSTTGTGLAQLTSLAPATSKSAPPAKAAETKTAPKIPLAGGGKKLTLAELAKGKKG</sequence>
<dbReference type="InterPro" id="IPR020568">
    <property type="entry name" value="Ribosomal_Su5_D2-typ_SF"/>
</dbReference>
<dbReference type="SUPFAM" id="SSF54211">
    <property type="entry name" value="Ribosomal protein S5 domain 2-like"/>
    <property type="match status" value="1"/>
</dbReference>
<feature type="region of interest" description="Disordered" evidence="1">
    <location>
        <begin position="326"/>
        <end position="350"/>
    </location>
</feature>
<evidence type="ECO:0000313" key="2">
    <source>
        <dbReference type="EMBL" id="OQV17817.1"/>
    </source>
</evidence>
<keyword evidence="3" id="KW-1185">Reference proteome</keyword>
<gene>
    <name evidence="2" type="ORF">BV898_08113</name>
</gene>